<sequence length="426" mass="48073">MTSLTDLAVSILVNSKTLDDYAKEKGVSTSAEDRPDWRNAPVEIEKARLAIEDAADSIKRVARQPGAFLYEQFFKYTDISVMQFLYYYKIPHLVPLDGTTTYATLATQIDVQKVVIQRFIQNAIVIGYFREDPQTSAISHTRDSRQLATDPLLFESLGMILEEIMPAFLNAVPALRKWPLSLEINETGFTHANNTSKTMYETFETDPLRAKRFGGAMSVFNREAENSLPHLLSHPVWSALDKQCGERPALVVDLGGSLGHLSIALAGITKTVKFEVQDLPKTVDAGVKAAPKELVEEGRLRFRAHDFLTAQTETADRDVVDVFFVAQVFQNWPDKKVVEIVRNLLPRMRRGSKVLVHERMVPERPRATNEGRRARSGDMLMGSLLNGQIRTPQQWREVFREADARFGEVSFNTMNDRGLIEVTLES</sequence>
<keyword evidence="2 5" id="KW-0808">Transferase</keyword>
<dbReference type="EMBL" id="NHZQ01000236">
    <property type="protein sequence ID" value="PSK46201.1"/>
    <property type="molecule type" value="Genomic_DNA"/>
</dbReference>
<dbReference type="STRING" id="40998.A0A2P7ZDE7"/>
<dbReference type="PANTHER" id="PTHR43712">
    <property type="entry name" value="PUTATIVE (AFU_ORTHOLOGUE AFUA_4G14580)-RELATED"/>
    <property type="match status" value="1"/>
</dbReference>
<dbReference type="SUPFAM" id="SSF46785">
    <property type="entry name" value="Winged helix' DNA-binding domain"/>
    <property type="match status" value="1"/>
</dbReference>
<dbReference type="InterPro" id="IPR029063">
    <property type="entry name" value="SAM-dependent_MTases_sf"/>
</dbReference>
<keyword evidence="1 5" id="KW-0489">Methyltransferase</keyword>
<name>A0A2P7ZDE7_9PEZI</name>
<dbReference type="InterPro" id="IPR001077">
    <property type="entry name" value="COMT_C"/>
</dbReference>
<dbReference type="SUPFAM" id="SSF53335">
    <property type="entry name" value="S-adenosyl-L-methionine-dependent methyltransferases"/>
    <property type="match status" value="1"/>
</dbReference>
<evidence type="ECO:0000256" key="3">
    <source>
        <dbReference type="ARBA" id="ARBA00022691"/>
    </source>
</evidence>
<evidence type="ECO:0000313" key="6">
    <source>
        <dbReference type="Proteomes" id="UP000243723"/>
    </source>
</evidence>
<evidence type="ECO:0000313" key="5">
    <source>
        <dbReference type="EMBL" id="PSK46201.1"/>
    </source>
</evidence>
<dbReference type="Pfam" id="PF00891">
    <property type="entry name" value="Methyltransf_2"/>
    <property type="match status" value="1"/>
</dbReference>
<gene>
    <name evidence="5" type="ORF">B9Z65_5169</name>
</gene>
<dbReference type="PANTHER" id="PTHR43712:SF16">
    <property type="entry name" value="O-METHYLTRANSFERASE ELCB"/>
    <property type="match status" value="1"/>
</dbReference>
<evidence type="ECO:0000256" key="2">
    <source>
        <dbReference type="ARBA" id="ARBA00022679"/>
    </source>
</evidence>
<reference evidence="5 6" key="1">
    <citation type="submission" date="2017-05" db="EMBL/GenBank/DDBJ databases">
        <title>Draft genome sequence of Elsinoe australis.</title>
        <authorList>
            <person name="Cheng Q."/>
        </authorList>
    </citation>
    <scope>NUCLEOTIDE SEQUENCE [LARGE SCALE GENOMIC DNA]</scope>
    <source>
        <strain evidence="5 6">NL1</strain>
    </source>
</reference>
<protein>
    <submittedName>
        <fullName evidence="5">Sterigmatocystin 8-O-methyltransferase</fullName>
    </submittedName>
</protein>
<dbReference type="Gene3D" id="3.40.50.150">
    <property type="entry name" value="Vaccinia Virus protein VP39"/>
    <property type="match status" value="1"/>
</dbReference>
<dbReference type="PROSITE" id="PS51683">
    <property type="entry name" value="SAM_OMT_II"/>
    <property type="match status" value="1"/>
</dbReference>
<organism evidence="5 6">
    <name type="scientific">Elsinoe australis</name>
    <dbReference type="NCBI Taxonomy" id="40998"/>
    <lineage>
        <taxon>Eukaryota</taxon>
        <taxon>Fungi</taxon>
        <taxon>Dikarya</taxon>
        <taxon>Ascomycota</taxon>
        <taxon>Pezizomycotina</taxon>
        <taxon>Dothideomycetes</taxon>
        <taxon>Dothideomycetidae</taxon>
        <taxon>Myriangiales</taxon>
        <taxon>Elsinoaceae</taxon>
        <taxon>Elsinoe</taxon>
    </lineage>
</organism>
<dbReference type="InterPro" id="IPR036390">
    <property type="entry name" value="WH_DNA-bd_sf"/>
</dbReference>
<dbReference type="AlphaFoldDB" id="A0A2P7ZDE7"/>
<accession>A0A2P7ZDE7</accession>
<proteinExistence type="predicted"/>
<dbReference type="Proteomes" id="UP000243723">
    <property type="component" value="Unassembled WGS sequence"/>
</dbReference>
<dbReference type="GO" id="GO:0008171">
    <property type="term" value="F:O-methyltransferase activity"/>
    <property type="evidence" value="ECO:0007669"/>
    <property type="project" value="InterPro"/>
</dbReference>
<keyword evidence="3" id="KW-0949">S-adenosyl-L-methionine</keyword>
<keyword evidence="6" id="KW-1185">Reference proteome</keyword>
<evidence type="ECO:0000256" key="1">
    <source>
        <dbReference type="ARBA" id="ARBA00022603"/>
    </source>
</evidence>
<dbReference type="GO" id="GO:0032259">
    <property type="term" value="P:methylation"/>
    <property type="evidence" value="ECO:0007669"/>
    <property type="project" value="UniProtKB-KW"/>
</dbReference>
<evidence type="ECO:0000259" key="4">
    <source>
        <dbReference type="Pfam" id="PF00891"/>
    </source>
</evidence>
<dbReference type="OrthoDB" id="1606438at2759"/>
<dbReference type="InterPro" id="IPR016461">
    <property type="entry name" value="COMT-like"/>
</dbReference>
<comment type="caution">
    <text evidence="5">The sequence shown here is derived from an EMBL/GenBank/DDBJ whole genome shotgun (WGS) entry which is preliminary data.</text>
</comment>
<feature type="domain" description="O-methyltransferase C-terminal" evidence="4">
    <location>
        <begin position="249"/>
        <end position="402"/>
    </location>
</feature>